<evidence type="ECO:0000313" key="2">
    <source>
        <dbReference type="Proteomes" id="UP000326546"/>
    </source>
</evidence>
<proteinExistence type="predicted"/>
<keyword evidence="2" id="KW-1185">Reference proteome</keyword>
<dbReference type="EMBL" id="CP044427">
    <property type="protein sequence ID" value="QFG67688.1"/>
    <property type="molecule type" value="Genomic_DNA"/>
</dbReference>
<organism evidence="1 2">
    <name type="scientific">Ornithinimicrobium pratense</name>
    <dbReference type="NCBI Taxonomy" id="2593973"/>
    <lineage>
        <taxon>Bacteria</taxon>
        <taxon>Bacillati</taxon>
        <taxon>Actinomycetota</taxon>
        <taxon>Actinomycetes</taxon>
        <taxon>Micrococcales</taxon>
        <taxon>Ornithinimicrobiaceae</taxon>
        <taxon>Ornithinimicrobium</taxon>
    </lineage>
</organism>
<sequence>MGHIYSVRGIEEMPVYLIGSSPPWSFSTDEFISGVPLTTLLDRLNSDENLYLVDYASVPGTARVTRLT</sequence>
<evidence type="ECO:0000313" key="1">
    <source>
        <dbReference type="EMBL" id="QFG67688.1"/>
    </source>
</evidence>
<dbReference type="RefSeq" id="WP_158060082.1">
    <property type="nucleotide sequence ID" value="NZ_CP044427.1"/>
</dbReference>
<dbReference type="KEGG" id="serw:FY030_02150"/>
<reference evidence="1 2" key="1">
    <citation type="submission" date="2019-09" db="EMBL/GenBank/DDBJ databases">
        <title>Serinicoccus pratensis sp. nov., isolated from meadow soil.</title>
        <authorList>
            <person name="Zhang W."/>
        </authorList>
    </citation>
    <scope>NUCLEOTIDE SEQUENCE [LARGE SCALE GENOMIC DNA]</scope>
    <source>
        <strain evidence="1 2">W204</strain>
    </source>
</reference>
<name>A0A5J6V1Z0_9MICO</name>
<protein>
    <submittedName>
        <fullName evidence="1">Uncharacterized protein</fullName>
    </submittedName>
</protein>
<dbReference type="AlphaFoldDB" id="A0A5J6V1Z0"/>
<dbReference type="Proteomes" id="UP000326546">
    <property type="component" value="Chromosome"/>
</dbReference>
<gene>
    <name evidence="1" type="ORF">FY030_02150</name>
</gene>
<accession>A0A5J6V1Z0</accession>
<dbReference type="OrthoDB" id="4868507at2"/>